<dbReference type="PANTHER" id="PTHR43194">
    <property type="entry name" value="HYDROLASE ALPHA/BETA FOLD FAMILY"/>
    <property type="match status" value="1"/>
</dbReference>
<accession>A0A934MM07</accession>
<organism evidence="2 3">
    <name type="scientific">Devosia sediminis</name>
    <dbReference type="NCBI Taxonomy" id="2798801"/>
    <lineage>
        <taxon>Bacteria</taxon>
        <taxon>Pseudomonadati</taxon>
        <taxon>Pseudomonadota</taxon>
        <taxon>Alphaproteobacteria</taxon>
        <taxon>Hyphomicrobiales</taxon>
        <taxon>Devosiaceae</taxon>
        <taxon>Devosia</taxon>
    </lineage>
</organism>
<dbReference type="EMBL" id="JAEKMH010000002">
    <property type="protein sequence ID" value="MBJ3785206.1"/>
    <property type="molecule type" value="Genomic_DNA"/>
</dbReference>
<dbReference type="InterPro" id="IPR029058">
    <property type="entry name" value="AB_hydrolase_fold"/>
</dbReference>
<dbReference type="AlphaFoldDB" id="A0A934MM07"/>
<dbReference type="PANTHER" id="PTHR43194:SF2">
    <property type="entry name" value="PEROXISOMAL MEMBRANE PROTEIN LPX1"/>
    <property type="match status" value="1"/>
</dbReference>
<reference evidence="2" key="1">
    <citation type="submission" date="2020-12" db="EMBL/GenBank/DDBJ databases">
        <title>Devosia sp. MSA67 isolated from Mo River.</title>
        <authorList>
            <person name="Ma F."/>
            <person name="Zi Z."/>
        </authorList>
    </citation>
    <scope>NUCLEOTIDE SEQUENCE</scope>
    <source>
        <strain evidence="2">MSA67</strain>
    </source>
</reference>
<dbReference type="Proteomes" id="UP000602124">
    <property type="component" value="Unassembled WGS sequence"/>
</dbReference>
<proteinExistence type="predicted"/>
<evidence type="ECO:0000313" key="2">
    <source>
        <dbReference type="EMBL" id="MBJ3785206.1"/>
    </source>
</evidence>
<sequence>MRQIVFVHGMFQNPKSWGKWLSYFEERGYECLAPAWPLHEGEPAALRANPPDGLGELDLKGVLASVEQVLLGLDAPVVIGHSVGGLVAQIMLNRGLAGSAVAISPVAPNAMVDLDWGFIKNSATIANPLKGNEPVEIDAKTFHAAFANTLSEAEAAAAFEQFATHDSRNVLRSCLGPDGHVDLDREHGPLLLIGAEEDQIIPAHLVEKNAEAYEDSVGMVSHRAFPGRSHYICGEPGWEEVAAHIAQWLEENSARPGDSLGGPSIGTTQR</sequence>
<dbReference type="GO" id="GO:0016787">
    <property type="term" value="F:hydrolase activity"/>
    <property type="evidence" value="ECO:0007669"/>
    <property type="project" value="UniProtKB-KW"/>
</dbReference>
<dbReference type="Pfam" id="PF12697">
    <property type="entry name" value="Abhydrolase_6"/>
    <property type="match status" value="1"/>
</dbReference>
<gene>
    <name evidence="2" type="ORF">JEQ47_10775</name>
</gene>
<protein>
    <submittedName>
        <fullName evidence="2">Alpha/beta hydrolase</fullName>
    </submittedName>
</protein>
<evidence type="ECO:0000259" key="1">
    <source>
        <dbReference type="Pfam" id="PF12697"/>
    </source>
</evidence>
<keyword evidence="2" id="KW-0378">Hydrolase</keyword>
<name>A0A934MM07_9HYPH</name>
<dbReference type="Gene3D" id="3.40.50.1820">
    <property type="entry name" value="alpha/beta hydrolase"/>
    <property type="match status" value="1"/>
</dbReference>
<dbReference type="RefSeq" id="WP_198876398.1">
    <property type="nucleotide sequence ID" value="NZ_JAEKMH010000002.1"/>
</dbReference>
<dbReference type="InterPro" id="IPR000073">
    <property type="entry name" value="AB_hydrolase_1"/>
</dbReference>
<feature type="domain" description="AB hydrolase-1" evidence="1">
    <location>
        <begin position="4"/>
        <end position="242"/>
    </location>
</feature>
<comment type="caution">
    <text evidence="2">The sequence shown here is derived from an EMBL/GenBank/DDBJ whole genome shotgun (WGS) entry which is preliminary data.</text>
</comment>
<dbReference type="InterPro" id="IPR050228">
    <property type="entry name" value="Carboxylesterase_BioH"/>
</dbReference>
<evidence type="ECO:0000313" key="3">
    <source>
        <dbReference type="Proteomes" id="UP000602124"/>
    </source>
</evidence>
<keyword evidence="3" id="KW-1185">Reference proteome</keyword>
<dbReference type="SUPFAM" id="SSF53474">
    <property type="entry name" value="alpha/beta-Hydrolases"/>
    <property type="match status" value="1"/>
</dbReference>